<sequence length="245" mass="27869">MANEAKPCPCDIGHRLEYGGMGHEVQVEHIKAYVTRPPADAGKAVIVVQDIFGWELPNTRYMADLIARNGYTTILPDFFVGQDPWSPSGDMSIFPEWVKTRNAQKVDKEVAAVLRYLKQQCGVQRIGIVGFCWGGIVVHHVMTKFPEIRAGVSVYGIVKDSEDVYDLKNPTLFIFAENDLVIPLEQVSLLTQKLKEHCKAEYQVKTFTGQTHGFVHRKREDCQSADKPYIDEARRNLLEWLQKYV</sequence>
<proteinExistence type="inferred from homology"/>
<dbReference type="PANTHER" id="PTHR46812">
    <property type="entry name" value="CARBOXYMETHYLENEBUTENOLIDASE HOMOLOG"/>
    <property type="match status" value="1"/>
</dbReference>
<dbReference type="InterPro" id="IPR002925">
    <property type="entry name" value="Dienelactn_hydro"/>
</dbReference>
<evidence type="ECO:0000256" key="2">
    <source>
        <dbReference type="ARBA" id="ARBA00008456"/>
    </source>
</evidence>
<reference evidence="8 9" key="1">
    <citation type="submission" date="2025-04" db="UniProtKB">
        <authorList>
            <consortium name="RefSeq"/>
        </authorList>
    </citation>
    <scope>IDENTIFICATION</scope>
</reference>
<evidence type="ECO:0000256" key="3">
    <source>
        <dbReference type="ARBA" id="ARBA00014180"/>
    </source>
</evidence>
<evidence type="ECO:0000256" key="4">
    <source>
        <dbReference type="ARBA" id="ARBA00022490"/>
    </source>
</evidence>
<dbReference type="InterPro" id="IPR042946">
    <property type="entry name" value="CMBL"/>
</dbReference>
<comment type="similarity">
    <text evidence="2">Belongs to the dienelactone hydrolase family.</text>
</comment>
<accession>A0A6P6DSY9</accession>
<dbReference type="CTD" id="134147"/>
<comment type="subcellular location">
    <subcellularLocation>
        <location evidence="1">Cytoplasm</location>
        <location evidence="1">Cytosol</location>
    </subcellularLocation>
</comment>
<keyword evidence="4" id="KW-0963">Cytoplasm</keyword>
<evidence type="ECO:0000259" key="6">
    <source>
        <dbReference type="Pfam" id="PF01738"/>
    </source>
</evidence>
<dbReference type="OrthoDB" id="17560at2759"/>
<dbReference type="SUPFAM" id="SSF53474">
    <property type="entry name" value="alpha/beta-Hydrolases"/>
    <property type="match status" value="1"/>
</dbReference>
<dbReference type="AlphaFoldDB" id="A0A6P6DSY9"/>
<dbReference type="GO" id="GO:0016787">
    <property type="term" value="F:hydrolase activity"/>
    <property type="evidence" value="ECO:0007669"/>
    <property type="project" value="UniProtKB-KW"/>
</dbReference>
<dbReference type="Gene3D" id="3.40.50.1820">
    <property type="entry name" value="alpha/beta hydrolase"/>
    <property type="match status" value="1"/>
</dbReference>
<dbReference type="GO" id="GO:0005829">
    <property type="term" value="C:cytosol"/>
    <property type="evidence" value="ECO:0007669"/>
    <property type="project" value="UniProtKB-SubCell"/>
</dbReference>
<name>A0A6P6DSY9_OCTDE</name>
<dbReference type="FunFam" id="3.40.50.1820:FF:000178">
    <property type="entry name" value="Carboxymethylenebutenolidase homolog"/>
    <property type="match status" value="1"/>
</dbReference>
<keyword evidence="7" id="KW-1185">Reference proteome</keyword>
<evidence type="ECO:0000313" key="8">
    <source>
        <dbReference type="RefSeq" id="XP_004625254.1"/>
    </source>
</evidence>
<dbReference type="PANTHER" id="PTHR46812:SF1">
    <property type="entry name" value="CARBOXYMETHYLENEBUTENOLIDASE HOMOLOG"/>
    <property type="match status" value="1"/>
</dbReference>
<evidence type="ECO:0000313" key="10">
    <source>
        <dbReference type="RefSeq" id="XP_023562808.1"/>
    </source>
</evidence>
<feature type="domain" description="Dienelactone hydrolase" evidence="6">
    <location>
        <begin position="30"/>
        <end position="244"/>
    </location>
</feature>
<dbReference type="OMA" id="QCGAKHI"/>
<dbReference type="Pfam" id="PF01738">
    <property type="entry name" value="DLH"/>
    <property type="match status" value="1"/>
</dbReference>
<protein>
    <recommendedName>
        <fullName evidence="3">Carboxymethylenebutenolidase homolog</fullName>
    </recommendedName>
</protein>
<keyword evidence="5" id="KW-0378">Hydrolase</keyword>
<gene>
    <name evidence="8 9 10" type="primary">Cmbl</name>
</gene>
<evidence type="ECO:0000256" key="5">
    <source>
        <dbReference type="ARBA" id="ARBA00022801"/>
    </source>
</evidence>
<dbReference type="RefSeq" id="XP_023562808.1">
    <property type="nucleotide sequence ID" value="XM_023707040.1"/>
</dbReference>
<dbReference type="InterPro" id="IPR029058">
    <property type="entry name" value="AB_hydrolase_fold"/>
</dbReference>
<dbReference type="RefSeq" id="XP_004625254.1">
    <property type="nucleotide sequence ID" value="XM_004625197.2"/>
</dbReference>
<dbReference type="GeneID" id="101582909"/>
<evidence type="ECO:0000313" key="9">
    <source>
        <dbReference type="RefSeq" id="XP_023562803.1"/>
    </source>
</evidence>
<dbReference type="GeneTree" id="ENSGT00390000000183"/>
<evidence type="ECO:0000313" key="7">
    <source>
        <dbReference type="Proteomes" id="UP000515203"/>
    </source>
</evidence>
<dbReference type="RefSeq" id="XP_023562803.1">
    <property type="nucleotide sequence ID" value="XM_023707035.1"/>
</dbReference>
<evidence type="ECO:0000256" key="1">
    <source>
        <dbReference type="ARBA" id="ARBA00004514"/>
    </source>
</evidence>
<organism evidence="7 10">
    <name type="scientific">Octodon degus</name>
    <name type="common">Degu</name>
    <name type="synonym">Sciurus degus</name>
    <dbReference type="NCBI Taxonomy" id="10160"/>
    <lineage>
        <taxon>Eukaryota</taxon>
        <taxon>Metazoa</taxon>
        <taxon>Chordata</taxon>
        <taxon>Craniata</taxon>
        <taxon>Vertebrata</taxon>
        <taxon>Euteleostomi</taxon>
        <taxon>Mammalia</taxon>
        <taxon>Eutheria</taxon>
        <taxon>Euarchontoglires</taxon>
        <taxon>Glires</taxon>
        <taxon>Rodentia</taxon>
        <taxon>Hystricomorpha</taxon>
        <taxon>Octodontidae</taxon>
        <taxon>Octodon</taxon>
    </lineage>
</organism>
<dbReference type="Proteomes" id="UP000515203">
    <property type="component" value="Unplaced"/>
</dbReference>